<dbReference type="RefSeq" id="XP_070853031.1">
    <property type="nucleotide sequence ID" value="XM_070996930.1"/>
</dbReference>
<dbReference type="InterPro" id="IPR003475">
    <property type="entry name" value="Insect_Unk"/>
</dbReference>
<feature type="signal peptide" evidence="1">
    <location>
        <begin position="1"/>
        <end position="20"/>
    </location>
</feature>
<gene>
    <name evidence="3" type="primary">LOC108007539</name>
</gene>
<proteinExistence type="predicted"/>
<sequence>MSKLVLALAFCCILVAQILAQDASGRRFCDRLFDDCRREQSTVGTEDDTVGFFNAYCGRHDRNWRKITRCELVRASCISTVRDCESPTCKVVSLILNMCYKLRCYFQLLTFS</sequence>
<keyword evidence="2" id="KW-1185">Reference proteome</keyword>
<reference evidence="3" key="1">
    <citation type="submission" date="2025-08" db="UniProtKB">
        <authorList>
            <consortium name="RefSeq"/>
        </authorList>
    </citation>
    <scope>IDENTIFICATION</scope>
</reference>
<dbReference type="Proteomes" id="UP001652628">
    <property type="component" value="Chromosome 3"/>
</dbReference>
<name>A0ABM4TSS7_DROSZ</name>
<keyword evidence="1" id="KW-0732">Signal</keyword>
<organism evidence="2 3">
    <name type="scientific">Drosophila suzukii</name>
    <name type="common">Spotted-wing drosophila fruit fly</name>
    <dbReference type="NCBI Taxonomy" id="28584"/>
    <lineage>
        <taxon>Eukaryota</taxon>
        <taxon>Metazoa</taxon>
        <taxon>Ecdysozoa</taxon>
        <taxon>Arthropoda</taxon>
        <taxon>Hexapoda</taxon>
        <taxon>Insecta</taxon>
        <taxon>Pterygota</taxon>
        <taxon>Neoptera</taxon>
        <taxon>Endopterygota</taxon>
        <taxon>Diptera</taxon>
        <taxon>Brachycera</taxon>
        <taxon>Muscomorpha</taxon>
        <taxon>Ephydroidea</taxon>
        <taxon>Drosophilidae</taxon>
        <taxon>Drosophila</taxon>
        <taxon>Sophophora</taxon>
    </lineage>
</organism>
<feature type="chain" id="PRO_5046333661" evidence="1">
    <location>
        <begin position="21"/>
        <end position="112"/>
    </location>
</feature>
<evidence type="ECO:0000256" key="1">
    <source>
        <dbReference type="SAM" id="SignalP"/>
    </source>
</evidence>
<dbReference type="GeneID" id="108007539"/>
<protein>
    <submittedName>
        <fullName evidence="3">Uncharacterized protein</fullName>
    </submittedName>
</protein>
<evidence type="ECO:0000313" key="2">
    <source>
        <dbReference type="Proteomes" id="UP001652628"/>
    </source>
</evidence>
<evidence type="ECO:0000313" key="3">
    <source>
        <dbReference type="RefSeq" id="XP_070853031.1"/>
    </source>
</evidence>
<dbReference type="Pfam" id="PF02448">
    <property type="entry name" value="L71"/>
    <property type="match status" value="1"/>
</dbReference>
<accession>A0ABM4TSS7</accession>